<evidence type="ECO:0000313" key="8">
    <source>
        <dbReference type="Proteomes" id="UP000235828"/>
    </source>
</evidence>
<dbReference type="Proteomes" id="UP000235828">
    <property type="component" value="Chromosome B"/>
</dbReference>
<keyword evidence="8" id="KW-1185">Reference proteome</keyword>
<dbReference type="SUPFAM" id="SSF52540">
    <property type="entry name" value="P-loop containing nucleoside triphosphate hydrolases"/>
    <property type="match status" value="1"/>
</dbReference>
<evidence type="ECO:0000259" key="6">
    <source>
        <dbReference type="PROSITE" id="PS50929"/>
    </source>
</evidence>
<dbReference type="PANTHER" id="PTHR43394:SF1">
    <property type="entry name" value="ATP-BINDING CASSETTE SUB-FAMILY B MEMBER 10, MITOCHONDRIAL"/>
    <property type="match status" value="1"/>
</dbReference>
<feature type="transmembrane region" description="Helical" evidence="5">
    <location>
        <begin position="49"/>
        <end position="69"/>
    </location>
</feature>
<name>A0A2N8ZM40_9VIBR</name>
<gene>
    <name evidence="7" type="ORF">VTAP4600_B1364</name>
</gene>
<dbReference type="GO" id="GO:0015421">
    <property type="term" value="F:ABC-type oligopeptide transporter activity"/>
    <property type="evidence" value="ECO:0007669"/>
    <property type="project" value="TreeGrafter"/>
</dbReference>
<dbReference type="OrthoDB" id="5288404at2"/>
<feature type="transmembrane region" description="Helical" evidence="5">
    <location>
        <begin position="152"/>
        <end position="169"/>
    </location>
</feature>
<protein>
    <submittedName>
        <fullName evidence="7">ABC transporter protein</fullName>
    </submittedName>
</protein>
<dbReference type="AlphaFoldDB" id="A0A2N8ZM40"/>
<feature type="transmembrane region" description="Helical" evidence="5">
    <location>
        <begin position="238"/>
        <end position="259"/>
    </location>
</feature>
<dbReference type="GO" id="GO:0005524">
    <property type="term" value="F:ATP binding"/>
    <property type="evidence" value="ECO:0007669"/>
    <property type="project" value="InterPro"/>
</dbReference>
<dbReference type="Gene3D" id="1.20.1560.10">
    <property type="entry name" value="ABC transporter type 1, transmembrane domain"/>
    <property type="match status" value="1"/>
</dbReference>
<dbReference type="Gene3D" id="3.40.50.300">
    <property type="entry name" value="P-loop containing nucleotide triphosphate hydrolases"/>
    <property type="match status" value="1"/>
</dbReference>
<dbReference type="PROSITE" id="PS50929">
    <property type="entry name" value="ABC_TM1F"/>
    <property type="match status" value="1"/>
</dbReference>
<dbReference type="InterPro" id="IPR039421">
    <property type="entry name" value="Type_1_exporter"/>
</dbReference>
<sequence>MPANSSLSKDVIAQSLLPSLLINLLTLAVPLTVLQIYDRILPNQSYGTASLLITGAVLAVLMEGLLRFVRSWILAAAASNTEKTTFRSVVERISYASSQDIQKLGLGGVHEGIDAVTRAKEWNSGGVLAGFIDLPFALIFLGLVGYIGGELVLVPVVVWLLTIGVVWFASSNVRLLGQRAAVNEMERKTFLSLLVVTVQGVKRQAVESRVYSQFKRLNQAKYLSKAEEEKQNAFAQECIQLAALGTSVILVITGSVWVLNGELTTGGLAACSILSGRAISPLSALVGIQVKLNSMQTAKSAIKNIELMEPILNAPVSDVEFESLKIESASTRFLNGVYQTKGEIEKGDIVLLQSKERYVDSKMLSSLAGIDAVIEDHVYLNGERSSISSAMANSRYCGSKGQLIAGSVLDNLCNFDPNAIDKVSHFTHSLGLDAAITKLPDGLETQIGHSGSAPFSMGYIKLANLVASFTSSSQVVLLDRPDSSLDMDAMEKLAQTILNESEKGRTILLVSYHPKLTALANKTLCVESIVQETGDAV</sequence>
<proteinExistence type="predicted"/>
<keyword evidence="3 5" id="KW-1133">Transmembrane helix</keyword>
<organism evidence="7 8">
    <name type="scientific">Vibrio tapetis subsp. tapetis</name>
    <dbReference type="NCBI Taxonomy" id="1671868"/>
    <lineage>
        <taxon>Bacteria</taxon>
        <taxon>Pseudomonadati</taxon>
        <taxon>Pseudomonadota</taxon>
        <taxon>Gammaproteobacteria</taxon>
        <taxon>Vibrionales</taxon>
        <taxon>Vibrionaceae</taxon>
        <taxon>Vibrio</taxon>
    </lineage>
</organism>
<dbReference type="Pfam" id="PF00664">
    <property type="entry name" value="ABC_membrane"/>
    <property type="match status" value="1"/>
</dbReference>
<dbReference type="InterPro" id="IPR027417">
    <property type="entry name" value="P-loop_NTPase"/>
</dbReference>
<dbReference type="KEGG" id="vta:B1364"/>
<dbReference type="InterPro" id="IPR036640">
    <property type="entry name" value="ABC1_TM_sf"/>
</dbReference>
<dbReference type="SUPFAM" id="SSF90123">
    <property type="entry name" value="ABC transporter transmembrane region"/>
    <property type="match status" value="1"/>
</dbReference>
<evidence type="ECO:0000256" key="2">
    <source>
        <dbReference type="ARBA" id="ARBA00022692"/>
    </source>
</evidence>
<evidence type="ECO:0000256" key="3">
    <source>
        <dbReference type="ARBA" id="ARBA00022989"/>
    </source>
</evidence>
<evidence type="ECO:0000256" key="5">
    <source>
        <dbReference type="SAM" id="Phobius"/>
    </source>
</evidence>
<feature type="domain" description="ABC transmembrane type-1" evidence="6">
    <location>
        <begin position="19"/>
        <end position="294"/>
    </location>
</feature>
<evidence type="ECO:0000256" key="1">
    <source>
        <dbReference type="ARBA" id="ARBA00004651"/>
    </source>
</evidence>
<dbReference type="InterPro" id="IPR011527">
    <property type="entry name" value="ABC1_TM_dom"/>
</dbReference>
<dbReference type="PANTHER" id="PTHR43394">
    <property type="entry name" value="ATP-DEPENDENT PERMEASE MDL1, MITOCHONDRIAL"/>
    <property type="match status" value="1"/>
</dbReference>
<evidence type="ECO:0000313" key="7">
    <source>
        <dbReference type="EMBL" id="SON52975.1"/>
    </source>
</evidence>
<dbReference type="EMBL" id="LT960612">
    <property type="protein sequence ID" value="SON52975.1"/>
    <property type="molecule type" value="Genomic_DNA"/>
</dbReference>
<evidence type="ECO:0000256" key="4">
    <source>
        <dbReference type="ARBA" id="ARBA00023136"/>
    </source>
</evidence>
<accession>A0A2N8ZM40</accession>
<feature type="transmembrane region" description="Helical" evidence="5">
    <location>
        <begin position="127"/>
        <end position="146"/>
    </location>
</feature>
<comment type="subcellular location">
    <subcellularLocation>
        <location evidence="1">Cell membrane</location>
        <topology evidence="1">Multi-pass membrane protein</topology>
    </subcellularLocation>
</comment>
<dbReference type="RefSeq" id="WP_102525090.1">
    <property type="nucleotide sequence ID" value="NZ_LT960612.1"/>
</dbReference>
<keyword evidence="4 5" id="KW-0472">Membrane</keyword>
<dbReference type="GO" id="GO:0005886">
    <property type="term" value="C:plasma membrane"/>
    <property type="evidence" value="ECO:0007669"/>
    <property type="project" value="UniProtKB-SubCell"/>
</dbReference>
<reference evidence="7 8" key="1">
    <citation type="submission" date="2017-10" db="EMBL/GenBank/DDBJ databases">
        <authorList>
            <person name="Banno H."/>
            <person name="Chua N.-H."/>
        </authorList>
    </citation>
    <scope>NUCLEOTIDE SEQUENCE [LARGE SCALE GENOMIC DNA]</scope>
    <source>
        <strain evidence="7">Vibrio tapetis CECT4600</strain>
    </source>
</reference>
<feature type="transmembrane region" description="Helical" evidence="5">
    <location>
        <begin position="20"/>
        <end position="37"/>
    </location>
</feature>
<keyword evidence="2 5" id="KW-0812">Transmembrane</keyword>